<evidence type="ECO:0000256" key="8">
    <source>
        <dbReference type="PROSITE-ProRule" id="PRU00703"/>
    </source>
</evidence>
<feature type="region of interest" description="Disordered" evidence="9">
    <location>
        <begin position="275"/>
        <end position="316"/>
    </location>
</feature>
<dbReference type="Proteomes" id="UP000094801">
    <property type="component" value="Unassembled WGS sequence"/>
</dbReference>
<feature type="compositionally biased region" description="Low complexity" evidence="9">
    <location>
        <begin position="531"/>
        <end position="569"/>
    </location>
</feature>
<keyword evidence="5" id="KW-0863">Zinc-finger</keyword>
<organism evidence="11 12">
    <name type="scientific">[Candida] arabinofermentans NRRL YB-2248</name>
    <dbReference type="NCBI Taxonomy" id="983967"/>
    <lineage>
        <taxon>Eukaryota</taxon>
        <taxon>Fungi</taxon>
        <taxon>Dikarya</taxon>
        <taxon>Ascomycota</taxon>
        <taxon>Saccharomycotina</taxon>
        <taxon>Pichiomycetes</taxon>
        <taxon>Pichiales</taxon>
        <taxon>Pichiaceae</taxon>
        <taxon>Ogataea</taxon>
        <taxon>Ogataea/Candida clade</taxon>
    </lineage>
</organism>
<dbReference type="InterPro" id="IPR046342">
    <property type="entry name" value="CBS_dom_sf"/>
</dbReference>
<feature type="compositionally biased region" description="Polar residues" evidence="9">
    <location>
        <begin position="579"/>
        <end position="588"/>
    </location>
</feature>
<evidence type="ECO:0000256" key="7">
    <source>
        <dbReference type="ARBA" id="ARBA00023242"/>
    </source>
</evidence>
<evidence type="ECO:0000259" key="10">
    <source>
        <dbReference type="PROSITE" id="PS51371"/>
    </source>
</evidence>
<feature type="region of interest" description="Disordered" evidence="9">
    <location>
        <begin position="531"/>
        <end position="603"/>
    </location>
</feature>
<evidence type="ECO:0000256" key="1">
    <source>
        <dbReference type="ARBA" id="ARBA00004123"/>
    </source>
</evidence>
<feature type="non-terminal residue" evidence="11">
    <location>
        <position position="908"/>
    </location>
</feature>
<gene>
    <name evidence="11" type="ORF">CANARDRAFT_179164</name>
</gene>
<dbReference type="InterPro" id="IPR000644">
    <property type="entry name" value="CBS_dom"/>
</dbReference>
<dbReference type="InterPro" id="IPR040366">
    <property type="entry name" value="Nab2/ZC3H14"/>
</dbReference>
<feature type="domain" description="CBS" evidence="10">
    <location>
        <begin position="92"/>
        <end position="160"/>
    </location>
</feature>
<keyword evidence="12" id="KW-1185">Reference proteome</keyword>
<dbReference type="SMART" id="SM00116">
    <property type="entry name" value="CBS"/>
    <property type="match status" value="2"/>
</dbReference>
<sequence>MSLEAKKLQCTFNELKETSIEVESSGNIEFSKYSIVDQVIEDEDGEDAVDPLTTTNETSIDFGILERKRKIVNDLKRLIDVMKQPDLKSLLMDSDLEIAAPIFIDTRTSILSAAKILRDSKVTAVLICDSSSLSSQCDHIIGILTSKDIAFRVLASNIDPKTTNIVRVMTPKPNFADETLGIHTALRLMYEGKFLNLPVRDLKGNITGLVSVLQLTYALLKTLDRSNFDHNKESSSAEDLMFDVESNDHMSVNSYENGPAWNRFWGSLDEPLSTVESKEKTSRRSSYNIPRGRASPYVRTNSSNNNTPPASVPSIGPVSINYKRNSSNLSSNFKYCSSSVKSDANSSNTVVNPEPTKQLDTKSREIKVKLKITETLNLNLNGKIYKLKILPNNEEMSRDLLTQLKKQIYRKLDLDNEEYILELSYLDEDRDQITIDKNEDLETAIESNTKRIVLVLNIREMYGSVELNSEFGQQLKQTISDKLKQLNLDEDPDYVSEFIVVLISNNRPPEVIVEELTTLFGDTITIDFIQEQQQQQQQQQPQQQEQQPQPQQQMIYESQNDQSQQPQERQQVRFGADVQMSTPGSSLPTAPMASRNKIQRGGISKASTFKTKKPNFALMNQQNFATAMEKSMMGGDQSVTQFVQRKPAGRCQEYPYCKNKMCRFAHPGKSCFAFPNCSNPPGTCNYLHPGEDDMLIAEIEKARQMRISKLQNGSAQSNNNNRMTPFMNQQNQGITLCKFGAVCQKEMCPFGHPTPSNKDAKVVLLQWCIANKNCQDPTCQRAHSSPNYQPTAAEHTQTASGPTSSATQEKTLEQCKFGSYCKNYRCPKRHATSTVMCREGANCTRIDCFFQHPLNEDCKFGINCKNATCAFRHPEGRELGGAKSNVWVNTAAQTSERQFAVPEDQVME</sequence>
<dbReference type="Pfam" id="PF11517">
    <property type="entry name" value="Nab2"/>
    <property type="match status" value="1"/>
</dbReference>
<dbReference type="Pfam" id="PF21457">
    <property type="entry name" value="zf-CCCH_2-like_3"/>
    <property type="match status" value="1"/>
</dbReference>
<dbReference type="Pfam" id="PF14608">
    <property type="entry name" value="zf-CCCH_2"/>
    <property type="match status" value="5"/>
</dbReference>
<dbReference type="InterPro" id="IPR043094">
    <property type="entry name" value="Nab2/ZC3H14_N_sf"/>
</dbReference>
<evidence type="ECO:0000313" key="12">
    <source>
        <dbReference type="Proteomes" id="UP000094801"/>
    </source>
</evidence>
<dbReference type="EMBL" id="KV453859">
    <property type="protein sequence ID" value="ODV84068.1"/>
    <property type="molecule type" value="Genomic_DNA"/>
</dbReference>
<dbReference type="GO" id="GO:0008143">
    <property type="term" value="F:poly(A) binding"/>
    <property type="evidence" value="ECO:0007669"/>
    <property type="project" value="InterPro"/>
</dbReference>
<reference evidence="12" key="1">
    <citation type="submission" date="2016-04" db="EMBL/GenBank/DDBJ databases">
        <title>Comparative genomics of biotechnologically important yeasts.</title>
        <authorList>
            <consortium name="DOE Joint Genome Institute"/>
            <person name="Riley R."/>
            <person name="Haridas S."/>
            <person name="Wolfe K.H."/>
            <person name="Lopes M.R."/>
            <person name="Hittinger C.T."/>
            <person name="Goker M."/>
            <person name="Salamov A."/>
            <person name="Wisecaver J."/>
            <person name="Long T.M."/>
            <person name="Aerts A.L."/>
            <person name="Barry K."/>
            <person name="Choi C."/>
            <person name="Clum A."/>
            <person name="Coughlan A.Y."/>
            <person name="Deshpande S."/>
            <person name="Douglass A.P."/>
            <person name="Hanson S.J."/>
            <person name="Klenk H.-P."/>
            <person name="Labutti K."/>
            <person name="Lapidus A."/>
            <person name="Lindquist E."/>
            <person name="Lipzen A."/>
            <person name="Meier-Kolthoff J.P."/>
            <person name="Ohm R.A."/>
            <person name="Otillar R.P."/>
            <person name="Pangilinan J."/>
            <person name="Peng Y."/>
            <person name="Rokas A."/>
            <person name="Rosa C.A."/>
            <person name="Scheuner C."/>
            <person name="Sibirny A.A."/>
            <person name="Slot J.C."/>
            <person name="Stielow J.B."/>
            <person name="Sun H."/>
            <person name="Kurtzman C.P."/>
            <person name="Blackwell M."/>
            <person name="Grigoriev I.V."/>
            <person name="Jeffries T.W."/>
        </authorList>
    </citation>
    <scope>NUCLEOTIDE SEQUENCE [LARGE SCALE GENOMIC DNA]</scope>
    <source>
        <strain evidence="12">NRRL YB-2248</strain>
    </source>
</reference>
<dbReference type="Pfam" id="PF00571">
    <property type="entry name" value="CBS"/>
    <property type="match status" value="1"/>
</dbReference>
<dbReference type="InterPro" id="IPR048410">
    <property type="entry name" value="Znf-CCCH_2-like_3"/>
</dbReference>
<feature type="compositionally biased region" description="Low complexity" evidence="9">
    <location>
        <begin position="300"/>
        <end position="309"/>
    </location>
</feature>
<protein>
    <recommendedName>
        <fullName evidence="10">CBS domain-containing protein</fullName>
    </recommendedName>
</protein>
<dbReference type="PROSITE" id="PS51371">
    <property type="entry name" value="CBS"/>
    <property type="match status" value="2"/>
</dbReference>
<keyword evidence="4" id="KW-0677">Repeat</keyword>
<evidence type="ECO:0000256" key="3">
    <source>
        <dbReference type="ARBA" id="ARBA00022723"/>
    </source>
</evidence>
<dbReference type="GO" id="GO:0043488">
    <property type="term" value="P:regulation of mRNA stability"/>
    <property type="evidence" value="ECO:0007669"/>
    <property type="project" value="InterPro"/>
</dbReference>
<evidence type="ECO:0000256" key="9">
    <source>
        <dbReference type="SAM" id="MobiDB-lite"/>
    </source>
</evidence>
<dbReference type="PANTHER" id="PTHR14738:SF29">
    <property type="entry name" value="ZINC FINGER CCCH DOMAIN-CONTAINING PROTEIN 14"/>
    <property type="match status" value="1"/>
</dbReference>
<dbReference type="OrthoDB" id="438553at2759"/>
<dbReference type="SUPFAM" id="SSF54631">
    <property type="entry name" value="CBS-domain pair"/>
    <property type="match status" value="1"/>
</dbReference>
<evidence type="ECO:0000256" key="2">
    <source>
        <dbReference type="ARBA" id="ARBA00008423"/>
    </source>
</evidence>
<dbReference type="PANTHER" id="PTHR14738">
    <property type="entry name" value="ZINC FINGER CCCH DOMAIN-CONTAINING PROTEIN 14"/>
    <property type="match status" value="1"/>
</dbReference>
<dbReference type="Pfam" id="PF21803">
    <property type="entry name" value="Nab2-zf4"/>
    <property type="match status" value="1"/>
</dbReference>
<evidence type="ECO:0000256" key="5">
    <source>
        <dbReference type="ARBA" id="ARBA00022771"/>
    </source>
</evidence>
<name>A0A1E4SX52_9ASCO</name>
<dbReference type="Gene3D" id="3.10.580.10">
    <property type="entry name" value="CBS-domain"/>
    <property type="match status" value="1"/>
</dbReference>
<dbReference type="Gene3D" id="3.10.20.90">
    <property type="entry name" value="Phosphatidylinositol 3-kinase Catalytic Subunit, Chain A, domain 1"/>
    <property type="match status" value="1"/>
</dbReference>
<accession>A0A1E4SX52</accession>
<dbReference type="GO" id="GO:0008270">
    <property type="term" value="F:zinc ion binding"/>
    <property type="evidence" value="ECO:0007669"/>
    <property type="project" value="UniProtKB-KW"/>
</dbReference>
<proteinExistence type="inferred from homology"/>
<comment type="subcellular location">
    <subcellularLocation>
        <location evidence="1">Nucleus</location>
    </subcellularLocation>
</comment>
<keyword evidence="3" id="KW-0479">Metal-binding</keyword>
<dbReference type="AlphaFoldDB" id="A0A1E4SX52"/>
<dbReference type="STRING" id="983967.A0A1E4SX52"/>
<dbReference type="FunFam" id="4.10.1000.40:FF:000003">
    <property type="entry name" value="Nuclear polyadenylated RNA-binding protein NAB2"/>
    <property type="match status" value="1"/>
</dbReference>
<dbReference type="SUPFAM" id="SSF54277">
    <property type="entry name" value="CAD &amp; PB1 domains"/>
    <property type="match status" value="1"/>
</dbReference>
<dbReference type="Gene3D" id="1.10.340.40">
    <property type="entry name" value="Nuclear abundant poly(A) RNA-bind protein 2, N-terminal domain"/>
    <property type="match status" value="1"/>
</dbReference>
<dbReference type="InterPro" id="IPR021083">
    <property type="entry name" value="Nab2_N"/>
</dbReference>
<dbReference type="GO" id="GO:0005634">
    <property type="term" value="C:nucleus"/>
    <property type="evidence" value="ECO:0007669"/>
    <property type="project" value="UniProtKB-SubCell"/>
</dbReference>
<evidence type="ECO:0000256" key="4">
    <source>
        <dbReference type="ARBA" id="ARBA00022737"/>
    </source>
</evidence>
<keyword evidence="6" id="KW-0862">Zinc</keyword>
<keyword evidence="7" id="KW-0539">Nucleus</keyword>
<feature type="domain" description="CBS" evidence="10">
    <location>
        <begin position="169"/>
        <end position="225"/>
    </location>
</feature>
<dbReference type="InterPro" id="IPR049017">
    <property type="entry name" value="Nab2_Znf4"/>
</dbReference>
<dbReference type="GO" id="GO:0005737">
    <property type="term" value="C:cytoplasm"/>
    <property type="evidence" value="ECO:0007669"/>
    <property type="project" value="TreeGrafter"/>
</dbReference>
<keyword evidence="8" id="KW-0129">CBS domain</keyword>
<evidence type="ECO:0000313" key="11">
    <source>
        <dbReference type="EMBL" id="ODV84068.1"/>
    </source>
</evidence>
<feature type="region of interest" description="Disordered" evidence="9">
    <location>
        <begin position="785"/>
        <end position="805"/>
    </location>
</feature>
<dbReference type="Gene3D" id="4.10.1000.40">
    <property type="match status" value="3"/>
</dbReference>
<dbReference type="CDD" id="cd17782">
    <property type="entry name" value="CBS_pair_MUG70_2"/>
    <property type="match status" value="1"/>
</dbReference>
<evidence type="ECO:0000256" key="6">
    <source>
        <dbReference type="ARBA" id="ARBA00022833"/>
    </source>
</evidence>
<comment type="similarity">
    <text evidence="2">Belongs to the ZC3H14 family.</text>
</comment>